<keyword evidence="2" id="KW-1185">Reference proteome</keyword>
<gene>
    <name evidence="1" type="ORF">V6N12_013180</name>
</gene>
<organism evidence="1 2">
    <name type="scientific">Hibiscus sabdariffa</name>
    <name type="common">roselle</name>
    <dbReference type="NCBI Taxonomy" id="183260"/>
    <lineage>
        <taxon>Eukaryota</taxon>
        <taxon>Viridiplantae</taxon>
        <taxon>Streptophyta</taxon>
        <taxon>Embryophyta</taxon>
        <taxon>Tracheophyta</taxon>
        <taxon>Spermatophyta</taxon>
        <taxon>Magnoliopsida</taxon>
        <taxon>eudicotyledons</taxon>
        <taxon>Gunneridae</taxon>
        <taxon>Pentapetalae</taxon>
        <taxon>rosids</taxon>
        <taxon>malvids</taxon>
        <taxon>Malvales</taxon>
        <taxon>Malvaceae</taxon>
        <taxon>Malvoideae</taxon>
        <taxon>Hibiscus</taxon>
    </lineage>
</organism>
<dbReference type="EMBL" id="JBBPBM010000035">
    <property type="protein sequence ID" value="KAK8530675.1"/>
    <property type="molecule type" value="Genomic_DNA"/>
</dbReference>
<evidence type="ECO:0000313" key="2">
    <source>
        <dbReference type="Proteomes" id="UP001472677"/>
    </source>
</evidence>
<accession>A0ABR2D5R4</accession>
<sequence length="114" mass="13172">MILAMPLMKLVNHYNHHMIGLWALPQQSPTSTKTNHVSNTECLSVAIMLLLCQALRQGINNVVIRVYFSYSHISSDEMEALKSVFRSFDEIWVSLLTQSLHCYYNGVLYHLLCW</sequence>
<reference evidence="1 2" key="1">
    <citation type="journal article" date="2024" name="G3 (Bethesda)">
        <title>Genome assembly of Hibiscus sabdariffa L. provides insights into metabolisms of medicinal natural products.</title>
        <authorList>
            <person name="Kim T."/>
        </authorList>
    </citation>
    <scope>NUCLEOTIDE SEQUENCE [LARGE SCALE GENOMIC DNA]</scope>
    <source>
        <strain evidence="1">TK-2024</strain>
        <tissue evidence="1">Old leaves</tissue>
    </source>
</reference>
<name>A0ABR2D5R4_9ROSI</name>
<evidence type="ECO:0000313" key="1">
    <source>
        <dbReference type="EMBL" id="KAK8530675.1"/>
    </source>
</evidence>
<protein>
    <submittedName>
        <fullName evidence="1">Uncharacterized protein</fullName>
    </submittedName>
</protein>
<dbReference type="Proteomes" id="UP001472677">
    <property type="component" value="Unassembled WGS sequence"/>
</dbReference>
<proteinExistence type="predicted"/>
<comment type="caution">
    <text evidence="1">The sequence shown here is derived from an EMBL/GenBank/DDBJ whole genome shotgun (WGS) entry which is preliminary data.</text>
</comment>